<feature type="non-terminal residue" evidence="1">
    <location>
        <position position="97"/>
    </location>
</feature>
<evidence type="ECO:0008006" key="2">
    <source>
        <dbReference type="Google" id="ProtNLM"/>
    </source>
</evidence>
<reference evidence="1" key="1">
    <citation type="submission" date="2018-06" db="EMBL/GenBank/DDBJ databases">
        <authorList>
            <person name="Zhirakovskaya E."/>
        </authorList>
    </citation>
    <scope>NUCLEOTIDE SEQUENCE</scope>
</reference>
<accession>A0A3B1AF67</accession>
<name>A0A3B1AF67_9ZZZZ</name>
<dbReference type="AlphaFoldDB" id="A0A3B1AF67"/>
<organism evidence="1">
    <name type="scientific">hydrothermal vent metagenome</name>
    <dbReference type="NCBI Taxonomy" id="652676"/>
    <lineage>
        <taxon>unclassified sequences</taxon>
        <taxon>metagenomes</taxon>
        <taxon>ecological metagenomes</taxon>
    </lineage>
</organism>
<dbReference type="NCBIfam" id="NF038123">
    <property type="entry name" value="NF038123_dom"/>
    <property type="match status" value="1"/>
</dbReference>
<dbReference type="InterPro" id="IPR009465">
    <property type="entry name" value="Spondin_N"/>
</dbReference>
<protein>
    <recommendedName>
        <fullName evidence="2">Spondin domain-containing protein</fullName>
    </recommendedName>
</protein>
<evidence type="ECO:0000313" key="1">
    <source>
        <dbReference type="EMBL" id="VAX00321.1"/>
    </source>
</evidence>
<gene>
    <name evidence="1" type="ORF">MNBD_GAMMA19-1318</name>
</gene>
<proteinExistence type="predicted"/>
<sequence>MKRITHFLLSIGLIFISLSAFAVQADDKTGMYAITITNLTRGTTLTPVMVATHKKGVQVFQLGEAASTGLAALAEGGDFGPLSTRLMNSGAAYDIAS</sequence>
<dbReference type="Gene3D" id="2.60.40.2130">
    <property type="entry name" value="F-spondin domain"/>
    <property type="match status" value="1"/>
</dbReference>
<dbReference type="EMBL" id="UOFV01000206">
    <property type="protein sequence ID" value="VAX00321.1"/>
    <property type="molecule type" value="Genomic_DNA"/>
</dbReference>
<dbReference type="InterPro" id="IPR038678">
    <property type="entry name" value="Spondin_N_sf"/>
</dbReference>